<dbReference type="GO" id="GO:0007166">
    <property type="term" value="P:cell surface receptor signaling pathway"/>
    <property type="evidence" value="ECO:0007669"/>
    <property type="project" value="InterPro"/>
</dbReference>
<dbReference type="SUPFAM" id="SSF81321">
    <property type="entry name" value="Family A G protein-coupled receptor-like"/>
    <property type="match status" value="1"/>
</dbReference>
<accession>A0AA36FKB2</accession>
<evidence type="ECO:0000313" key="14">
    <source>
        <dbReference type="EMBL" id="CAI9742191.1"/>
    </source>
</evidence>
<dbReference type="InterPro" id="IPR017983">
    <property type="entry name" value="GPCR_2_secretin-like_CS"/>
</dbReference>
<dbReference type="InterPro" id="IPR036445">
    <property type="entry name" value="GPCR_2_extracell_dom_sf"/>
</dbReference>
<dbReference type="InterPro" id="IPR050332">
    <property type="entry name" value="GPCR_2"/>
</dbReference>
<dbReference type="PANTHER" id="PTHR45620">
    <property type="entry name" value="PDF RECEPTOR-LIKE PROTEIN-RELATED"/>
    <property type="match status" value="1"/>
</dbReference>
<dbReference type="SMART" id="SM00008">
    <property type="entry name" value="HormR"/>
    <property type="match status" value="1"/>
</dbReference>
<gene>
    <name evidence="14" type="ORF">OCTVUL_1B019282</name>
</gene>
<keyword evidence="8" id="KW-0675">Receptor</keyword>
<evidence type="ECO:0000256" key="4">
    <source>
        <dbReference type="ARBA" id="ARBA00022692"/>
    </source>
</evidence>
<sequence>MSEDINDHLQHLYQYAFEYCNATVLSHPPPEDGEVYCSSNFDGWGCWNYTQAGHMAEIPCPVHIPVFQGKGPAYKYCSENGTWFQHIPGKEWTNYSLCLGSEHVEVENNPYYLSTYLMFAGFTLSLILLTLAQLIFFSFKQLRCERITLHKNLFASYMLTAIVKIVYFSTSVLNGHVLIENPAWCQVLHVLAEYAPSCNFFWMFCEGLYLYTVLVWTFRSGKRFLYLCCAIGWGVPLILTTIYAAVRSQYKEHTLRCWVDSSIFQWITFGPSAVSILINIFFISSIVLVLMTKLRDMSDNLQTRMTFRATMILIPLLGLQHLVMGFEPKEDSAFHESYHIVTLLLLSIQGTFAAIMYCFWNGEVIAVIRRWYNQRQEVIGGYSTKRISTYITMNSDPVLAGNCSKTIDTDLATTTPSKPVNEFAQQEETVMMITPE</sequence>
<feature type="transmembrane region" description="Helical" evidence="11">
    <location>
        <begin position="199"/>
        <end position="217"/>
    </location>
</feature>
<feature type="transmembrane region" description="Helical" evidence="11">
    <location>
        <begin position="306"/>
        <end position="326"/>
    </location>
</feature>
<dbReference type="Gene3D" id="1.20.1070.10">
    <property type="entry name" value="Rhodopsin 7-helix transmembrane proteins"/>
    <property type="match status" value="1"/>
</dbReference>
<feature type="domain" description="G-protein coupled receptors family 2 profile 2" evidence="13">
    <location>
        <begin position="114"/>
        <end position="361"/>
    </location>
</feature>
<name>A0AA36FKB2_OCTVU</name>
<protein>
    <submittedName>
        <fullName evidence="14">Calcitonin gene-related peptide type 1 receptor-like isoform X2</fullName>
    </submittedName>
</protein>
<dbReference type="Pfam" id="PF02793">
    <property type="entry name" value="HRM"/>
    <property type="match status" value="1"/>
</dbReference>
<dbReference type="EMBL" id="OX597840">
    <property type="protein sequence ID" value="CAI9742191.1"/>
    <property type="molecule type" value="Genomic_DNA"/>
</dbReference>
<dbReference type="PANTHER" id="PTHR45620:SF42">
    <property type="entry name" value="G-PROTEIN COUPLED RECEPTOR SEB-2"/>
    <property type="match status" value="1"/>
</dbReference>
<dbReference type="GO" id="GO:0008528">
    <property type="term" value="F:G protein-coupled peptide receptor activity"/>
    <property type="evidence" value="ECO:0007669"/>
    <property type="project" value="TreeGrafter"/>
</dbReference>
<evidence type="ECO:0000256" key="10">
    <source>
        <dbReference type="ARBA" id="ARBA00023224"/>
    </source>
</evidence>
<keyword evidence="6" id="KW-0297">G-protein coupled receptor</keyword>
<keyword evidence="5 11" id="KW-1133">Transmembrane helix</keyword>
<evidence type="ECO:0000256" key="1">
    <source>
        <dbReference type="ARBA" id="ARBA00004651"/>
    </source>
</evidence>
<feature type="transmembrane region" description="Helical" evidence="11">
    <location>
        <begin position="224"/>
        <end position="246"/>
    </location>
</feature>
<proteinExistence type="inferred from homology"/>
<keyword evidence="9" id="KW-0325">Glycoprotein</keyword>
<dbReference type="GO" id="GO:0007188">
    <property type="term" value="P:adenylate cyclase-modulating G protein-coupled receptor signaling pathway"/>
    <property type="evidence" value="ECO:0007669"/>
    <property type="project" value="TreeGrafter"/>
</dbReference>
<feature type="transmembrane region" description="Helical" evidence="11">
    <location>
        <begin position="116"/>
        <end position="137"/>
    </location>
</feature>
<dbReference type="Pfam" id="PF00002">
    <property type="entry name" value="7tm_2"/>
    <property type="match status" value="1"/>
</dbReference>
<evidence type="ECO:0000256" key="11">
    <source>
        <dbReference type="SAM" id="Phobius"/>
    </source>
</evidence>
<feature type="transmembrane region" description="Helical" evidence="11">
    <location>
        <begin position="266"/>
        <end position="294"/>
    </location>
</feature>
<dbReference type="SUPFAM" id="SSF111418">
    <property type="entry name" value="Hormone receptor domain"/>
    <property type="match status" value="1"/>
</dbReference>
<evidence type="ECO:0000313" key="15">
    <source>
        <dbReference type="Proteomes" id="UP001162480"/>
    </source>
</evidence>
<dbReference type="PRINTS" id="PR00249">
    <property type="entry name" value="GPCRSECRETIN"/>
</dbReference>
<feature type="transmembrane region" description="Helical" evidence="11">
    <location>
        <begin position="157"/>
        <end position="179"/>
    </location>
</feature>
<dbReference type="InterPro" id="IPR017981">
    <property type="entry name" value="GPCR_2-like_7TM"/>
</dbReference>
<dbReference type="InterPro" id="IPR000832">
    <property type="entry name" value="GPCR_2_secretin-like"/>
</dbReference>
<evidence type="ECO:0000256" key="5">
    <source>
        <dbReference type="ARBA" id="ARBA00022989"/>
    </source>
</evidence>
<evidence type="ECO:0000256" key="2">
    <source>
        <dbReference type="ARBA" id="ARBA00005314"/>
    </source>
</evidence>
<feature type="domain" description="G-protein coupled receptors family 2 profile 1" evidence="12">
    <location>
        <begin position="19"/>
        <end position="102"/>
    </location>
</feature>
<evidence type="ECO:0000256" key="7">
    <source>
        <dbReference type="ARBA" id="ARBA00023136"/>
    </source>
</evidence>
<keyword evidence="15" id="KW-1185">Reference proteome</keyword>
<comment type="subcellular location">
    <subcellularLocation>
        <location evidence="1">Cell membrane</location>
        <topology evidence="1">Multi-pass membrane protein</topology>
    </subcellularLocation>
</comment>
<dbReference type="Gene3D" id="4.10.1240.10">
    <property type="entry name" value="GPCR, family 2, extracellular hormone receptor domain"/>
    <property type="match status" value="1"/>
</dbReference>
<organism evidence="14 15">
    <name type="scientific">Octopus vulgaris</name>
    <name type="common">Common octopus</name>
    <dbReference type="NCBI Taxonomy" id="6645"/>
    <lineage>
        <taxon>Eukaryota</taxon>
        <taxon>Metazoa</taxon>
        <taxon>Spiralia</taxon>
        <taxon>Lophotrochozoa</taxon>
        <taxon>Mollusca</taxon>
        <taxon>Cephalopoda</taxon>
        <taxon>Coleoidea</taxon>
        <taxon>Octopodiformes</taxon>
        <taxon>Octopoda</taxon>
        <taxon>Incirrata</taxon>
        <taxon>Octopodidae</taxon>
        <taxon>Octopus</taxon>
    </lineage>
</organism>
<keyword evidence="7 11" id="KW-0472">Membrane</keyword>
<dbReference type="InterPro" id="IPR001879">
    <property type="entry name" value="GPCR_2_extracellular_dom"/>
</dbReference>
<reference evidence="14" key="1">
    <citation type="submission" date="2023-08" db="EMBL/GenBank/DDBJ databases">
        <authorList>
            <person name="Alioto T."/>
            <person name="Alioto T."/>
            <person name="Gomez Garrido J."/>
        </authorList>
    </citation>
    <scope>NUCLEOTIDE SEQUENCE</scope>
</reference>
<dbReference type="PROSITE" id="PS50227">
    <property type="entry name" value="G_PROTEIN_RECEP_F2_3"/>
    <property type="match status" value="1"/>
</dbReference>
<dbReference type="PROSITE" id="PS00649">
    <property type="entry name" value="G_PROTEIN_RECEP_F2_1"/>
    <property type="match status" value="1"/>
</dbReference>
<dbReference type="GO" id="GO:0005886">
    <property type="term" value="C:plasma membrane"/>
    <property type="evidence" value="ECO:0007669"/>
    <property type="project" value="UniProtKB-SubCell"/>
</dbReference>
<evidence type="ECO:0000256" key="9">
    <source>
        <dbReference type="ARBA" id="ARBA00023180"/>
    </source>
</evidence>
<evidence type="ECO:0000259" key="13">
    <source>
        <dbReference type="PROSITE" id="PS50261"/>
    </source>
</evidence>
<evidence type="ECO:0000256" key="6">
    <source>
        <dbReference type="ARBA" id="ARBA00023040"/>
    </source>
</evidence>
<keyword evidence="3" id="KW-1003">Cell membrane</keyword>
<dbReference type="PROSITE" id="PS50261">
    <property type="entry name" value="G_PROTEIN_RECEP_F2_4"/>
    <property type="match status" value="1"/>
</dbReference>
<keyword evidence="4 11" id="KW-0812">Transmembrane</keyword>
<evidence type="ECO:0000259" key="12">
    <source>
        <dbReference type="PROSITE" id="PS50227"/>
    </source>
</evidence>
<dbReference type="Proteomes" id="UP001162480">
    <property type="component" value="Chromosome 27"/>
</dbReference>
<comment type="similarity">
    <text evidence="2">Belongs to the G-protein coupled receptor 2 family.</text>
</comment>
<keyword evidence="10" id="KW-0807">Transducer</keyword>
<evidence type="ECO:0000256" key="8">
    <source>
        <dbReference type="ARBA" id="ARBA00023170"/>
    </source>
</evidence>
<feature type="transmembrane region" description="Helical" evidence="11">
    <location>
        <begin position="338"/>
        <end position="360"/>
    </location>
</feature>
<evidence type="ECO:0000256" key="3">
    <source>
        <dbReference type="ARBA" id="ARBA00022475"/>
    </source>
</evidence>
<dbReference type="AlphaFoldDB" id="A0AA36FKB2"/>